<dbReference type="AlphaFoldDB" id="A0A518BU20"/>
<proteinExistence type="predicted"/>
<evidence type="ECO:0000313" key="2">
    <source>
        <dbReference type="Proteomes" id="UP000320386"/>
    </source>
</evidence>
<organism evidence="1 2">
    <name type="scientific">Mucisphaera calidilacus</name>
    <dbReference type="NCBI Taxonomy" id="2527982"/>
    <lineage>
        <taxon>Bacteria</taxon>
        <taxon>Pseudomonadati</taxon>
        <taxon>Planctomycetota</taxon>
        <taxon>Phycisphaerae</taxon>
        <taxon>Phycisphaerales</taxon>
        <taxon>Phycisphaeraceae</taxon>
        <taxon>Mucisphaera</taxon>
    </lineage>
</organism>
<sequence>MVHCIDSSVSRRAYEALRKEYENSDVFDVVHVLIFEHGKPVMSCGLLNRETGKIELHTGETFPGKLCIYGDMYTEVHRRAIEFCSN</sequence>
<dbReference type="EMBL" id="CP036280">
    <property type="protein sequence ID" value="QDU70447.1"/>
    <property type="molecule type" value="Genomic_DNA"/>
</dbReference>
<dbReference type="RefSeq" id="WP_145444556.1">
    <property type="nucleotide sequence ID" value="NZ_CP036280.1"/>
</dbReference>
<evidence type="ECO:0000313" key="1">
    <source>
        <dbReference type="EMBL" id="QDU70447.1"/>
    </source>
</evidence>
<keyword evidence="2" id="KW-1185">Reference proteome</keyword>
<dbReference type="Proteomes" id="UP000320386">
    <property type="component" value="Chromosome"/>
</dbReference>
<accession>A0A518BU20</accession>
<protein>
    <submittedName>
        <fullName evidence="1">Uncharacterized protein</fullName>
    </submittedName>
</protein>
<gene>
    <name evidence="1" type="ORF">Pan265_02740</name>
</gene>
<name>A0A518BU20_9BACT</name>
<dbReference type="KEGG" id="mcad:Pan265_02740"/>
<reference evidence="1 2" key="1">
    <citation type="submission" date="2019-02" db="EMBL/GenBank/DDBJ databases">
        <title>Deep-cultivation of Planctomycetes and their phenomic and genomic characterization uncovers novel biology.</title>
        <authorList>
            <person name="Wiegand S."/>
            <person name="Jogler M."/>
            <person name="Boedeker C."/>
            <person name="Pinto D."/>
            <person name="Vollmers J."/>
            <person name="Rivas-Marin E."/>
            <person name="Kohn T."/>
            <person name="Peeters S.H."/>
            <person name="Heuer A."/>
            <person name="Rast P."/>
            <person name="Oberbeckmann S."/>
            <person name="Bunk B."/>
            <person name="Jeske O."/>
            <person name="Meyerdierks A."/>
            <person name="Storesund J.E."/>
            <person name="Kallscheuer N."/>
            <person name="Luecker S."/>
            <person name="Lage O.M."/>
            <person name="Pohl T."/>
            <person name="Merkel B.J."/>
            <person name="Hornburger P."/>
            <person name="Mueller R.-W."/>
            <person name="Bruemmer F."/>
            <person name="Labrenz M."/>
            <person name="Spormann A.M."/>
            <person name="Op den Camp H."/>
            <person name="Overmann J."/>
            <person name="Amann R."/>
            <person name="Jetten M.S.M."/>
            <person name="Mascher T."/>
            <person name="Medema M.H."/>
            <person name="Devos D.P."/>
            <person name="Kaster A.-K."/>
            <person name="Ovreas L."/>
            <person name="Rohde M."/>
            <person name="Galperin M.Y."/>
            <person name="Jogler C."/>
        </authorList>
    </citation>
    <scope>NUCLEOTIDE SEQUENCE [LARGE SCALE GENOMIC DNA]</scope>
    <source>
        <strain evidence="1 2">Pan265</strain>
    </source>
</reference>